<accession>A0ABX9DUD2</accession>
<dbReference type="EMBL" id="QLTT01000021">
    <property type="protein sequence ID" value="RAS57825.1"/>
    <property type="molecule type" value="Genomic_DNA"/>
</dbReference>
<evidence type="ECO:0008006" key="3">
    <source>
        <dbReference type="Google" id="ProtNLM"/>
    </source>
</evidence>
<gene>
    <name evidence="1" type="ORF">C8D87_1218</name>
</gene>
<proteinExistence type="predicted"/>
<organism evidence="1 2">
    <name type="scientific">Lentzea atacamensis</name>
    <dbReference type="NCBI Taxonomy" id="531938"/>
    <lineage>
        <taxon>Bacteria</taxon>
        <taxon>Bacillati</taxon>
        <taxon>Actinomycetota</taxon>
        <taxon>Actinomycetes</taxon>
        <taxon>Pseudonocardiales</taxon>
        <taxon>Pseudonocardiaceae</taxon>
        <taxon>Lentzea</taxon>
    </lineage>
</organism>
<reference evidence="1 2" key="1">
    <citation type="submission" date="2018-06" db="EMBL/GenBank/DDBJ databases">
        <title>Genomic Encyclopedia of Type Strains, Phase IV (KMG-IV): sequencing the most valuable type-strain genomes for metagenomic binning, comparative biology and taxonomic classification.</title>
        <authorList>
            <person name="Goeker M."/>
        </authorList>
    </citation>
    <scope>NUCLEOTIDE SEQUENCE [LARGE SCALE GENOMIC DNA]</scope>
    <source>
        <strain evidence="1 2">DSM 45479</strain>
    </source>
</reference>
<evidence type="ECO:0000313" key="1">
    <source>
        <dbReference type="EMBL" id="RAS57825.1"/>
    </source>
</evidence>
<comment type="caution">
    <text evidence="1">The sequence shown here is derived from an EMBL/GenBank/DDBJ whole genome shotgun (WGS) entry which is preliminary data.</text>
</comment>
<sequence>MRDLKDLIEPVLDELRQTPPRPRALQATTLLTSLQEALNEVSQIRISAAREVVAEGETTAKEFAAELGLTPARLSQLLKSGLKPERALFGNGPLTVAIGAKRETRTAGTGGEKIEASAVLSEQVIAAYDMLAATAEAYGLSATREIVPMPGLDLRLNRPNCVAITSPRLLQLVGLILNESSPIVFDSDDRGWFLVDKNTDTRYRSPADEGEAADYAFIGRLPRSDGKGTFLYLAGIHSRGTLGAVHHVTHNVAELYQQTKGQAWSAVIRVEYDPDAMTTILATALVTPIYFGN</sequence>
<dbReference type="Proteomes" id="UP000248714">
    <property type="component" value="Unassembled WGS sequence"/>
</dbReference>
<keyword evidence="2" id="KW-1185">Reference proteome</keyword>
<name>A0ABX9DUD2_9PSEU</name>
<protein>
    <recommendedName>
        <fullName evidence="3">Sigma-70, region 4</fullName>
    </recommendedName>
</protein>
<dbReference type="RefSeq" id="WP_112232749.1">
    <property type="nucleotide sequence ID" value="NZ_QLTT01000021.1"/>
</dbReference>
<evidence type="ECO:0000313" key="2">
    <source>
        <dbReference type="Proteomes" id="UP000248714"/>
    </source>
</evidence>